<dbReference type="Pfam" id="PF12796">
    <property type="entry name" value="Ank_2"/>
    <property type="match status" value="2"/>
</dbReference>
<keyword evidence="2 3" id="KW-0040">ANK repeat</keyword>
<protein>
    <submittedName>
        <fullName evidence="4">Uncharacterized protein</fullName>
    </submittedName>
</protein>
<reference evidence="4" key="1">
    <citation type="submission" date="2021-10" db="EMBL/GenBank/DDBJ databases">
        <authorList>
            <person name="Piombo E."/>
        </authorList>
    </citation>
    <scope>NUCLEOTIDE SEQUENCE</scope>
</reference>
<dbReference type="AlphaFoldDB" id="A0A9N9YSF0"/>
<evidence type="ECO:0000313" key="4">
    <source>
        <dbReference type="EMBL" id="CAH0037925.1"/>
    </source>
</evidence>
<keyword evidence="1" id="KW-0677">Repeat</keyword>
<evidence type="ECO:0000256" key="1">
    <source>
        <dbReference type="ARBA" id="ARBA00022737"/>
    </source>
</evidence>
<gene>
    <name evidence="4" type="ORF">CSOL1703_00003078</name>
</gene>
<proteinExistence type="predicted"/>
<dbReference type="PROSITE" id="PS50297">
    <property type="entry name" value="ANK_REP_REGION"/>
    <property type="match status" value="2"/>
</dbReference>
<feature type="repeat" description="ANK" evidence="3">
    <location>
        <begin position="530"/>
        <end position="563"/>
    </location>
</feature>
<dbReference type="EMBL" id="CABFOC020000002">
    <property type="protein sequence ID" value="CAH0037925.1"/>
    <property type="molecule type" value="Genomic_DNA"/>
</dbReference>
<dbReference type="InterPro" id="IPR036770">
    <property type="entry name" value="Ankyrin_rpt-contain_sf"/>
</dbReference>
<evidence type="ECO:0000256" key="2">
    <source>
        <dbReference type="ARBA" id="ARBA00023043"/>
    </source>
</evidence>
<organism evidence="4 5">
    <name type="scientific">Clonostachys solani</name>
    <dbReference type="NCBI Taxonomy" id="160281"/>
    <lineage>
        <taxon>Eukaryota</taxon>
        <taxon>Fungi</taxon>
        <taxon>Dikarya</taxon>
        <taxon>Ascomycota</taxon>
        <taxon>Pezizomycotina</taxon>
        <taxon>Sordariomycetes</taxon>
        <taxon>Hypocreomycetidae</taxon>
        <taxon>Hypocreales</taxon>
        <taxon>Bionectriaceae</taxon>
        <taxon>Clonostachys</taxon>
    </lineage>
</organism>
<name>A0A9N9YSF0_9HYPO</name>
<feature type="repeat" description="ANK" evidence="3">
    <location>
        <begin position="182"/>
        <end position="214"/>
    </location>
</feature>
<dbReference type="Proteomes" id="UP000775872">
    <property type="component" value="Unassembled WGS sequence"/>
</dbReference>
<evidence type="ECO:0000256" key="3">
    <source>
        <dbReference type="PROSITE-ProRule" id="PRU00023"/>
    </source>
</evidence>
<dbReference type="PANTHER" id="PTHR24198:SF165">
    <property type="entry name" value="ANKYRIN REPEAT-CONTAINING PROTEIN-RELATED"/>
    <property type="match status" value="1"/>
</dbReference>
<dbReference type="PROSITE" id="PS50088">
    <property type="entry name" value="ANK_REPEAT"/>
    <property type="match status" value="2"/>
</dbReference>
<accession>A0A9N9YSF0</accession>
<sequence length="608" mass="69563">MQPLAQLEQMRNDGGSSGEPECHILRLPTELFQIVIDCLSEDEVASTEKNLLSLCLSSKALLIQAKSRLYKFNADWVSAEKKPRRRWACLDWAIQSGRKETVESVMNFTPEVCELHHLSRAIRKKHFEIAWMLLKREPLHTKLKTRTQDSPIFAAVEAGHTQLIDDIIKIQKGLDVSMMDRKGNTVLHHACRHGHLNLVRRFLDEKANPYAPGKSIPAISPLMSAIQCGLPTARYAIIETILASRPSFQHSDREYRDYMWRIARKCNLDDLKLFMRRGFFNQFLNDPPDCSTRLERWLYWFGEAGIYGTEIFRGLLELCPREHFTDILFNEVFAMIPIPKVSGVIGVREVKILIDRFKPTAITDFWPTTHDSLQRAMSHAIRRDEVDLMESLLHFYGLVGQSQDPEFNLRPSKWNMIMYIIEFPHSSGMLKLLLRHGFDVNHVEHGPDGQTTLQRAIKEVQAYEAGIEAIKDMIPMVENINAVDGRERTALHLCVTPQATPQRKAVLDRVMEIANILINNEAKLSARDHEGNTPLHFAASSRHLDPFVQFFLDRGARIDALNHNGETPLRFLMAWGDSPTEETPRDRLWLSDISGDYPGLSMSGLSIN</sequence>
<dbReference type="InterPro" id="IPR002110">
    <property type="entry name" value="Ankyrin_rpt"/>
</dbReference>
<dbReference type="SMART" id="SM00248">
    <property type="entry name" value="ANK"/>
    <property type="match status" value="7"/>
</dbReference>
<keyword evidence="5" id="KW-1185">Reference proteome</keyword>
<dbReference type="SUPFAM" id="SSF48403">
    <property type="entry name" value="Ankyrin repeat"/>
    <property type="match status" value="1"/>
</dbReference>
<evidence type="ECO:0000313" key="5">
    <source>
        <dbReference type="Proteomes" id="UP000775872"/>
    </source>
</evidence>
<dbReference type="OrthoDB" id="823504at2759"/>
<dbReference type="PANTHER" id="PTHR24198">
    <property type="entry name" value="ANKYRIN REPEAT AND PROTEIN KINASE DOMAIN-CONTAINING PROTEIN"/>
    <property type="match status" value="1"/>
</dbReference>
<dbReference type="PRINTS" id="PR01415">
    <property type="entry name" value="ANKYRIN"/>
</dbReference>
<dbReference type="Gene3D" id="1.25.40.20">
    <property type="entry name" value="Ankyrin repeat-containing domain"/>
    <property type="match status" value="2"/>
</dbReference>
<comment type="caution">
    <text evidence="4">The sequence shown here is derived from an EMBL/GenBank/DDBJ whole genome shotgun (WGS) entry which is preliminary data.</text>
</comment>